<name>A0A926JT29_9FLAO</name>
<comment type="subcellular location">
    <subcellularLocation>
        <location evidence="1">Cell membrane</location>
        <topology evidence="1">Multi-pass membrane protein</topology>
    </subcellularLocation>
</comment>
<evidence type="ECO:0000313" key="12">
    <source>
        <dbReference type="Proteomes" id="UP000653730"/>
    </source>
</evidence>
<dbReference type="PANTHER" id="PTHR33451">
    <property type="entry name" value="MALATE-2H(+)/NA(+)-LACTATE ANTIPORTER"/>
    <property type="match status" value="1"/>
</dbReference>
<dbReference type="Proteomes" id="UP000653730">
    <property type="component" value="Unassembled WGS sequence"/>
</dbReference>
<keyword evidence="12" id="KW-1185">Reference proteome</keyword>
<evidence type="ECO:0000313" key="11">
    <source>
        <dbReference type="EMBL" id="MBC9796686.1"/>
    </source>
</evidence>
<feature type="domain" description="Na+/H+ antiporter NhaC-like C-terminal" evidence="10">
    <location>
        <begin position="231"/>
        <end position="420"/>
    </location>
</feature>
<feature type="transmembrane region" description="Helical" evidence="9">
    <location>
        <begin position="325"/>
        <end position="348"/>
    </location>
</feature>
<keyword evidence="6 9" id="KW-1133">Transmembrane helix</keyword>
<evidence type="ECO:0000256" key="3">
    <source>
        <dbReference type="ARBA" id="ARBA00022449"/>
    </source>
</evidence>
<dbReference type="Pfam" id="PF03553">
    <property type="entry name" value="Na_H_antiporter"/>
    <property type="match status" value="2"/>
</dbReference>
<dbReference type="GO" id="GO:0015297">
    <property type="term" value="F:antiporter activity"/>
    <property type="evidence" value="ECO:0007669"/>
    <property type="project" value="UniProtKB-KW"/>
</dbReference>
<evidence type="ECO:0000256" key="8">
    <source>
        <dbReference type="ARBA" id="ARBA00038435"/>
    </source>
</evidence>
<keyword evidence="4" id="KW-1003">Cell membrane</keyword>
<evidence type="ECO:0000256" key="4">
    <source>
        <dbReference type="ARBA" id="ARBA00022475"/>
    </source>
</evidence>
<evidence type="ECO:0000259" key="10">
    <source>
        <dbReference type="Pfam" id="PF03553"/>
    </source>
</evidence>
<reference evidence="11 12" key="1">
    <citation type="submission" date="2020-09" db="EMBL/GenBank/DDBJ databases">
        <title>Sinomicrobium weinanense sp. nov., a halophilic bacteria isolated from saline-alkali soil.</title>
        <authorList>
            <person name="Wu P."/>
            <person name="Ren H."/>
            <person name="Mei Y."/>
            <person name="Liang Y."/>
            <person name="Chen Z."/>
        </authorList>
    </citation>
    <scope>NUCLEOTIDE SEQUENCE [LARGE SCALE GENOMIC DNA]</scope>
    <source>
        <strain evidence="11 12">FJxs</strain>
    </source>
</reference>
<feature type="transmembrane region" description="Helical" evidence="9">
    <location>
        <begin position="69"/>
        <end position="89"/>
    </location>
</feature>
<evidence type="ECO:0000256" key="1">
    <source>
        <dbReference type="ARBA" id="ARBA00004651"/>
    </source>
</evidence>
<keyword evidence="7 9" id="KW-0472">Membrane</keyword>
<evidence type="ECO:0000256" key="9">
    <source>
        <dbReference type="SAM" id="Phobius"/>
    </source>
</evidence>
<proteinExistence type="inferred from homology"/>
<dbReference type="PANTHER" id="PTHR33451:SF4">
    <property type="entry name" value="NA+_H+ ANTIPORTER"/>
    <property type="match status" value="1"/>
</dbReference>
<comment type="similarity">
    <text evidence="8">Belongs to the NhaC Na(+)/H(+) (TC 2.A.35) antiporter family.</text>
</comment>
<feature type="transmembrane region" description="Helical" evidence="9">
    <location>
        <begin position="193"/>
        <end position="210"/>
    </location>
</feature>
<feature type="transmembrane region" description="Helical" evidence="9">
    <location>
        <begin position="406"/>
        <end position="423"/>
    </location>
</feature>
<feature type="transmembrane region" description="Helical" evidence="9">
    <location>
        <begin position="109"/>
        <end position="138"/>
    </location>
</feature>
<dbReference type="AlphaFoldDB" id="A0A926JT29"/>
<feature type="transmembrane region" description="Helical" evidence="9">
    <location>
        <begin position="230"/>
        <end position="263"/>
    </location>
</feature>
<feature type="domain" description="Na+/H+ antiporter NhaC-like C-terminal" evidence="10">
    <location>
        <begin position="32"/>
        <end position="209"/>
    </location>
</feature>
<feature type="transmembrane region" description="Helical" evidence="9">
    <location>
        <begin position="369"/>
        <end position="394"/>
    </location>
</feature>
<feature type="transmembrane region" description="Helical" evidence="9">
    <location>
        <begin position="7"/>
        <end position="26"/>
    </location>
</feature>
<dbReference type="InterPro" id="IPR018461">
    <property type="entry name" value="Na/H_Antiport_NhaC-like_C"/>
</dbReference>
<comment type="caution">
    <text evidence="11">The sequence shown here is derived from an EMBL/GenBank/DDBJ whole genome shotgun (WGS) entry which is preliminary data.</text>
</comment>
<organism evidence="11 12">
    <name type="scientific">Sinomicrobium weinanense</name>
    <dbReference type="NCBI Taxonomy" id="2842200"/>
    <lineage>
        <taxon>Bacteria</taxon>
        <taxon>Pseudomonadati</taxon>
        <taxon>Bacteroidota</taxon>
        <taxon>Flavobacteriia</taxon>
        <taxon>Flavobacteriales</taxon>
        <taxon>Flavobacteriaceae</taxon>
        <taxon>Sinomicrobium</taxon>
    </lineage>
</organism>
<keyword evidence="2" id="KW-0813">Transport</keyword>
<feature type="transmembrane region" description="Helical" evidence="9">
    <location>
        <begin position="275"/>
        <end position="300"/>
    </location>
</feature>
<gene>
    <name evidence="11" type="ORF">IBL28_11955</name>
</gene>
<evidence type="ECO:0000256" key="6">
    <source>
        <dbReference type="ARBA" id="ARBA00022989"/>
    </source>
</evidence>
<dbReference type="GO" id="GO:0005886">
    <property type="term" value="C:plasma membrane"/>
    <property type="evidence" value="ECO:0007669"/>
    <property type="project" value="UniProtKB-SubCell"/>
</dbReference>
<evidence type="ECO:0000256" key="2">
    <source>
        <dbReference type="ARBA" id="ARBA00022448"/>
    </source>
</evidence>
<protein>
    <submittedName>
        <fullName evidence="11">Na+/H+ antiporter NhaC family protein</fullName>
    </submittedName>
</protein>
<evidence type="ECO:0000256" key="7">
    <source>
        <dbReference type="ARBA" id="ARBA00023136"/>
    </source>
</evidence>
<dbReference type="EMBL" id="JACVDC010000034">
    <property type="protein sequence ID" value="MBC9796686.1"/>
    <property type="molecule type" value="Genomic_DNA"/>
</dbReference>
<keyword evidence="3" id="KW-0050">Antiport</keyword>
<accession>A0A926JT29</accession>
<sequence>MSKNKFYTLIPLFVFIAIFLGTGIYLGDFYQLPSPVAIALGIMVAFLIYRAPVPKKVDHFIAGCGDPKIITMCIIYLLAGAFATVTKAIGGVDMMVNIGLTYIPVRYLAAGIFMISCFLSVSIGTSVGSIVALGPIVVGLAEQSGISMALLCGALLGGSMFGDNLSFISDTTIAATQTLGCEMKDKFKANFKLVFPAALITLLILFWSGRNEVLPEGLSMATVPNNYWLMVPYLLIIVLAILGVQVFIALLLGILVAGAIGFVQGDFTVISYTKEIYSGFTSMTEIFLLSMLTGGLAYMVEKQGGIDWILSQMKKRIRSAKSAQWGIGLLVGAVNFAVANNTVSILVSGSLAKDIATEYHLPRPRVASILDLFACIVQGILPYGAQVLILLSFTNTQLGYMALFQNSYYIFAVLAVTVLYFLLPQKNYGRDTGY</sequence>
<feature type="transmembrane region" description="Helical" evidence="9">
    <location>
        <begin position="32"/>
        <end position="49"/>
    </location>
</feature>
<keyword evidence="5 9" id="KW-0812">Transmembrane</keyword>
<evidence type="ECO:0000256" key="5">
    <source>
        <dbReference type="ARBA" id="ARBA00022692"/>
    </source>
</evidence>
<dbReference type="InterPro" id="IPR052180">
    <property type="entry name" value="NhaC_Na-H+_Antiporter"/>
</dbReference>
<dbReference type="RefSeq" id="WP_187965833.1">
    <property type="nucleotide sequence ID" value="NZ_JACVDC010000034.1"/>
</dbReference>